<dbReference type="InParanoid" id="A0A1H9MTL9"/>
<dbReference type="AlphaFoldDB" id="A0A1H9MTL9"/>
<evidence type="ECO:0000259" key="1">
    <source>
        <dbReference type="Pfam" id="PF00534"/>
    </source>
</evidence>
<dbReference type="InterPro" id="IPR050194">
    <property type="entry name" value="Glycosyltransferase_grp1"/>
</dbReference>
<dbReference type="Pfam" id="PF13439">
    <property type="entry name" value="Glyco_transf_4"/>
    <property type="match status" value="1"/>
</dbReference>
<dbReference type="GO" id="GO:0016757">
    <property type="term" value="F:glycosyltransferase activity"/>
    <property type="evidence" value="ECO:0007669"/>
    <property type="project" value="InterPro"/>
</dbReference>
<name>A0A1H9MTL9_9BACT</name>
<reference evidence="4" key="1">
    <citation type="submission" date="2016-10" db="EMBL/GenBank/DDBJ databases">
        <authorList>
            <person name="Varghese N."/>
            <person name="Submissions S."/>
        </authorList>
    </citation>
    <scope>NUCLEOTIDE SEQUENCE [LARGE SCALE GENOMIC DNA]</scope>
    <source>
        <strain evidence="4">DSM 24740</strain>
    </source>
</reference>
<evidence type="ECO:0000313" key="3">
    <source>
        <dbReference type="EMBL" id="SER26819.1"/>
    </source>
</evidence>
<dbReference type="Pfam" id="PF00534">
    <property type="entry name" value="Glycos_transf_1"/>
    <property type="match status" value="1"/>
</dbReference>
<dbReference type="PANTHER" id="PTHR45947:SF15">
    <property type="entry name" value="TEICHURONIC ACID BIOSYNTHESIS GLYCOSYLTRANSFERASE TUAC-RELATED"/>
    <property type="match status" value="1"/>
</dbReference>
<dbReference type="InterPro" id="IPR028098">
    <property type="entry name" value="Glyco_trans_4-like_N"/>
</dbReference>
<dbReference type="Gene3D" id="3.40.50.2000">
    <property type="entry name" value="Glycogen Phosphorylase B"/>
    <property type="match status" value="2"/>
</dbReference>
<feature type="domain" description="Glycosyl transferase family 1" evidence="1">
    <location>
        <begin position="195"/>
        <end position="341"/>
    </location>
</feature>
<gene>
    <name evidence="3" type="ORF">SAMN05444359_13137</name>
</gene>
<dbReference type="EMBL" id="FOFB01000031">
    <property type="protein sequence ID" value="SER26819.1"/>
    <property type="molecule type" value="Genomic_DNA"/>
</dbReference>
<dbReference type="RefSeq" id="WP_139212008.1">
    <property type="nucleotide sequence ID" value="NZ_FOFB01000031.1"/>
</dbReference>
<evidence type="ECO:0000259" key="2">
    <source>
        <dbReference type="Pfam" id="PF13439"/>
    </source>
</evidence>
<organism evidence="3 4">
    <name type="scientific">Neolewinella agarilytica</name>
    <dbReference type="NCBI Taxonomy" id="478744"/>
    <lineage>
        <taxon>Bacteria</taxon>
        <taxon>Pseudomonadati</taxon>
        <taxon>Bacteroidota</taxon>
        <taxon>Saprospiria</taxon>
        <taxon>Saprospirales</taxon>
        <taxon>Lewinellaceae</taxon>
        <taxon>Neolewinella</taxon>
    </lineage>
</organism>
<dbReference type="InterPro" id="IPR001296">
    <property type="entry name" value="Glyco_trans_1"/>
</dbReference>
<proteinExistence type="predicted"/>
<dbReference type="OrthoDB" id="9795068at2"/>
<keyword evidence="4" id="KW-1185">Reference proteome</keyword>
<dbReference type="SUPFAM" id="SSF53756">
    <property type="entry name" value="UDP-Glycosyltransferase/glycogen phosphorylase"/>
    <property type="match status" value="1"/>
</dbReference>
<dbReference type="PANTHER" id="PTHR45947">
    <property type="entry name" value="SULFOQUINOVOSYL TRANSFERASE SQD2"/>
    <property type="match status" value="1"/>
</dbReference>
<evidence type="ECO:0000313" key="4">
    <source>
        <dbReference type="Proteomes" id="UP000199021"/>
    </source>
</evidence>
<sequence length="381" mass="43199">MKILIISPWFPNRVHPQDGNFVQQFAAITSQEYDVEVVCVVADPDIENGRTELVIHEEAYGRLVIVYYGGDGARVQRIWMRSRAWRQAIGELKSVPDLIHAHVLIDGGIVADRLARKWNIPWVLTEHASRFLQPWPKLRLPELVIARRAARRADWLLPVSPSLQRGMEQNGISGRYRTLANIVDETVFRPGPVDSERPHTFLHVSCFSANKNVEGILHAFKKLANEEENVHLVLAGHPPDETLLALVHSLHLRPRQISFPGYQPIEEIAALMRRADAFVLNSDVETQSVVLLEAIISGLPCISTRCGGPEDILTTDKLGILIPKRDVQQLYWAMKQLFDTGRPDLADRQNRQQMALERYGLKHTQASLQEIYQSLFSTADQ</sequence>
<accession>A0A1H9MTL9</accession>
<dbReference type="Proteomes" id="UP000199021">
    <property type="component" value="Unassembled WGS sequence"/>
</dbReference>
<keyword evidence="3" id="KW-0808">Transferase</keyword>
<feature type="domain" description="Glycosyltransferase subfamily 4-like N-terminal" evidence="2">
    <location>
        <begin position="29"/>
        <end position="185"/>
    </location>
</feature>
<protein>
    <submittedName>
        <fullName evidence="3">Glycosyltransferase involved in cell wall bisynthesis</fullName>
    </submittedName>
</protein>
<dbReference type="STRING" id="478744.SAMN05444359_13137"/>